<feature type="chain" id="PRO_5046169429" description="Cyclic lactone autoinducer peptide" evidence="1">
    <location>
        <begin position="24"/>
        <end position="40"/>
    </location>
</feature>
<evidence type="ECO:0008006" key="4">
    <source>
        <dbReference type="Google" id="ProtNLM"/>
    </source>
</evidence>
<keyword evidence="1" id="KW-0732">Signal</keyword>
<reference evidence="2 3" key="1">
    <citation type="submission" date="2020-04" db="EMBL/GenBank/DDBJ databases">
        <title>Plant growth promoting and environmental Bacillus: genomic and epigenetic comparison.</title>
        <authorList>
            <person name="Reva O.N."/>
            <person name="Lutz S."/>
            <person name="Ahrens C.H."/>
        </authorList>
    </citation>
    <scope>NUCLEOTIDE SEQUENCE [LARGE SCALE GENOMIC DNA]</scope>
    <source>
        <strain evidence="2 3">UCMB5075</strain>
    </source>
</reference>
<name>A0ABX6LYK4_BACMO</name>
<evidence type="ECO:0000313" key="2">
    <source>
        <dbReference type="EMBL" id="QJC96969.1"/>
    </source>
</evidence>
<evidence type="ECO:0000256" key="1">
    <source>
        <dbReference type="SAM" id="SignalP"/>
    </source>
</evidence>
<proteinExistence type="predicted"/>
<gene>
    <name evidence="2" type="ORF">HC660_24950</name>
</gene>
<dbReference type="EMBL" id="CP051464">
    <property type="protein sequence ID" value="QJC96969.1"/>
    <property type="molecule type" value="Genomic_DNA"/>
</dbReference>
<keyword evidence="3" id="KW-1185">Reference proteome</keyword>
<organism evidence="2 3">
    <name type="scientific">Bacillus mojavensis</name>
    <dbReference type="NCBI Taxonomy" id="72360"/>
    <lineage>
        <taxon>Bacteria</taxon>
        <taxon>Bacillati</taxon>
        <taxon>Bacillota</taxon>
        <taxon>Bacilli</taxon>
        <taxon>Bacillales</taxon>
        <taxon>Bacillaceae</taxon>
        <taxon>Bacillus</taxon>
    </lineage>
</organism>
<dbReference type="Proteomes" id="UP000501048">
    <property type="component" value="Chromosome"/>
</dbReference>
<sequence>MKKHLVVALFSLVLFQSSVSVCYANTITKAKTVREKEPMV</sequence>
<evidence type="ECO:0000313" key="3">
    <source>
        <dbReference type="Proteomes" id="UP000501048"/>
    </source>
</evidence>
<accession>A0ABX6LYK4</accession>
<feature type="signal peptide" evidence="1">
    <location>
        <begin position="1"/>
        <end position="23"/>
    </location>
</feature>
<protein>
    <recommendedName>
        <fullName evidence="4">Cyclic lactone autoinducer peptide</fullName>
    </recommendedName>
</protein>